<dbReference type="Proteomes" id="UP000273405">
    <property type="component" value="Unassembled WGS sequence"/>
</dbReference>
<sequence length="89" mass="10012">MELIEGTHDDASFTDMERKLAGWWRELLGVEVVHPEDHFLELGGNSLMATVLANRIEKELGVELSMVDLFTTLRDVASLCEELREAPNA</sequence>
<dbReference type="AlphaFoldDB" id="A0A3A8N8A4"/>
<gene>
    <name evidence="4" type="ORF">D7X12_21550</name>
</gene>
<evidence type="ECO:0000256" key="1">
    <source>
        <dbReference type="ARBA" id="ARBA00022450"/>
    </source>
</evidence>
<comment type="caution">
    <text evidence="4">The sequence shown here is derived from an EMBL/GenBank/DDBJ whole genome shotgun (WGS) entry which is preliminary data.</text>
</comment>
<reference evidence="5" key="1">
    <citation type="submission" date="2018-09" db="EMBL/GenBank/DDBJ databases">
        <authorList>
            <person name="Livingstone P.G."/>
            <person name="Whitworth D.E."/>
        </authorList>
    </citation>
    <scope>NUCLEOTIDE SEQUENCE [LARGE SCALE GENOMIC DNA]</scope>
    <source>
        <strain evidence="5">CA040B</strain>
    </source>
</reference>
<dbReference type="EMBL" id="RAWG01000140">
    <property type="protein sequence ID" value="RKH40143.1"/>
    <property type="molecule type" value="Genomic_DNA"/>
</dbReference>
<dbReference type="PROSITE" id="PS50075">
    <property type="entry name" value="CARRIER"/>
    <property type="match status" value="1"/>
</dbReference>
<dbReference type="InterPro" id="IPR020806">
    <property type="entry name" value="PKS_PP-bd"/>
</dbReference>
<evidence type="ECO:0000259" key="3">
    <source>
        <dbReference type="PROSITE" id="PS50075"/>
    </source>
</evidence>
<dbReference type="RefSeq" id="WP_120627160.1">
    <property type="nucleotide sequence ID" value="NZ_RAWG01000140.1"/>
</dbReference>
<dbReference type="PANTHER" id="PTHR44845:SF6">
    <property type="entry name" value="BETA-ALANINE-ACTIVATING ENZYME"/>
    <property type="match status" value="1"/>
</dbReference>
<dbReference type="Pfam" id="PF00550">
    <property type="entry name" value="PP-binding"/>
    <property type="match status" value="1"/>
</dbReference>
<dbReference type="InterPro" id="IPR009081">
    <property type="entry name" value="PP-bd_ACP"/>
</dbReference>
<accession>A0A3A8N8A4</accession>
<dbReference type="Gene3D" id="1.10.1200.10">
    <property type="entry name" value="ACP-like"/>
    <property type="match status" value="1"/>
</dbReference>
<dbReference type="SMART" id="SM00823">
    <property type="entry name" value="PKS_PP"/>
    <property type="match status" value="1"/>
</dbReference>
<keyword evidence="2" id="KW-0597">Phosphoprotein</keyword>
<evidence type="ECO:0000313" key="4">
    <source>
        <dbReference type="EMBL" id="RKH40143.1"/>
    </source>
</evidence>
<keyword evidence="5" id="KW-1185">Reference proteome</keyword>
<keyword evidence="1" id="KW-0596">Phosphopantetheine</keyword>
<dbReference type="InterPro" id="IPR036736">
    <property type="entry name" value="ACP-like_sf"/>
</dbReference>
<dbReference type="SUPFAM" id="SSF47336">
    <property type="entry name" value="ACP-like"/>
    <property type="match status" value="1"/>
</dbReference>
<dbReference type="OrthoDB" id="5382793at2"/>
<evidence type="ECO:0000313" key="5">
    <source>
        <dbReference type="Proteomes" id="UP000273405"/>
    </source>
</evidence>
<evidence type="ECO:0000256" key="2">
    <source>
        <dbReference type="ARBA" id="ARBA00022553"/>
    </source>
</evidence>
<feature type="domain" description="Carrier" evidence="3">
    <location>
        <begin position="11"/>
        <end position="87"/>
    </location>
</feature>
<dbReference type="GO" id="GO:0031177">
    <property type="term" value="F:phosphopantetheine binding"/>
    <property type="evidence" value="ECO:0007669"/>
    <property type="project" value="InterPro"/>
</dbReference>
<dbReference type="PANTHER" id="PTHR44845">
    <property type="entry name" value="CARRIER DOMAIN-CONTAINING PROTEIN"/>
    <property type="match status" value="1"/>
</dbReference>
<organism evidence="4 5">
    <name type="scientific">Corallococcus sicarius</name>
    <dbReference type="NCBI Taxonomy" id="2316726"/>
    <lineage>
        <taxon>Bacteria</taxon>
        <taxon>Pseudomonadati</taxon>
        <taxon>Myxococcota</taxon>
        <taxon>Myxococcia</taxon>
        <taxon>Myxococcales</taxon>
        <taxon>Cystobacterineae</taxon>
        <taxon>Myxococcaceae</taxon>
        <taxon>Corallococcus</taxon>
    </lineage>
</organism>
<name>A0A3A8N8A4_9BACT</name>
<protein>
    <recommendedName>
        <fullName evidence="3">Carrier domain-containing protein</fullName>
    </recommendedName>
</protein>
<proteinExistence type="predicted"/>